<dbReference type="HOGENOM" id="CLU_3283804_0_0_9"/>
<reference evidence="2 3" key="1">
    <citation type="journal article" date="2011" name="J. Bacteriol.">
        <title>Complete Genome Sequence of Alicyclobacillus acidocaldarius Strain Tc-4-1.</title>
        <authorList>
            <person name="Chen Y."/>
            <person name="He Y."/>
            <person name="Zhang B."/>
            <person name="Yang J."/>
            <person name="Li W."/>
            <person name="Dong Z."/>
            <person name="Hu S."/>
        </authorList>
    </citation>
    <scope>NUCLEOTIDE SEQUENCE [LARGE SCALE GENOMIC DNA]</scope>
    <source>
        <strain evidence="2 3">Tc-4-1</strain>
    </source>
</reference>
<gene>
    <name evidence="2" type="ordered locus">TC41_1580</name>
</gene>
<name>F8IJZ9_ALIAT</name>
<dbReference type="KEGG" id="aad:TC41_1580"/>
<sequence length="40" mass="4663">MRNVKPRCAGGYDMVFIAWFIVAFVAAVLIVYFAKPRRRE</sequence>
<keyword evidence="1" id="KW-0472">Membrane</keyword>
<dbReference type="PATRIC" id="fig|1048834.4.peg.1502"/>
<organism evidence="2 3">
    <name type="scientific">Alicyclobacillus acidocaldarius (strain Tc-4-1)</name>
    <name type="common">Bacillus acidocaldarius</name>
    <dbReference type="NCBI Taxonomy" id="1048834"/>
    <lineage>
        <taxon>Bacteria</taxon>
        <taxon>Bacillati</taxon>
        <taxon>Bacillota</taxon>
        <taxon>Bacilli</taxon>
        <taxon>Bacillales</taxon>
        <taxon>Alicyclobacillaceae</taxon>
        <taxon>Alicyclobacillus</taxon>
    </lineage>
</organism>
<evidence type="ECO:0000313" key="2">
    <source>
        <dbReference type="EMBL" id="AEJ43511.1"/>
    </source>
</evidence>
<protein>
    <submittedName>
        <fullName evidence="2">Uncharacterized protein</fullName>
    </submittedName>
</protein>
<dbReference type="Proteomes" id="UP000000292">
    <property type="component" value="Chromosome"/>
</dbReference>
<evidence type="ECO:0000313" key="3">
    <source>
        <dbReference type="Proteomes" id="UP000000292"/>
    </source>
</evidence>
<feature type="transmembrane region" description="Helical" evidence="1">
    <location>
        <begin position="12"/>
        <end position="34"/>
    </location>
</feature>
<evidence type="ECO:0000256" key="1">
    <source>
        <dbReference type="SAM" id="Phobius"/>
    </source>
</evidence>
<keyword evidence="1" id="KW-1133">Transmembrane helix</keyword>
<keyword evidence="1" id="KW-0812">Transmembrane</keyword>
<accession>F8IJZ9</accession>
<dbReference type="EMBL" id="CP002902">
    <property type="protein sequence ID" value="AEJ43511.1"/>
    <property type="molecule type" value="Genomic_DNA"/>
</dbReference>
<reference evidence="3" key="2">
    <citation type="submission" date="2011-06" db="EMBL/GenBank/DDBJ databases">
        <title>The complete genome sequence of Alicyclobacillus acidocaldarius sp. Tc-4-1.</title>
        <authorList>
            <person name="Chen Y."/>
            <person name="He Y."/>
            <person name="Dong Z."/>
            <person name="Hu S."/>
        </authorList>
    </citation>
    <scope>NUCLEOTIDE SEQUENCE [LARGE SCALE GENOMIC DNA]</scope>
    <source>
        <strain evidence="3">Tc-4-1</strain>
    </source>
</reference>
<proteinExistence type="predicted"/>
<dbReference type="AlphaFoldDB" id="F8IJZ9"/>
<dbReference type="RefSeq" id="WP_014464379.1">
    <property type="nucleotide sequence ID" value="NC_017167.1"/>
</dbReference>